<dbReference type="PROSITE" id="PS51725">
    <property type="entry name" value="ABM"/>
    <property type="match status" value="1"/>
</dbReference>
<accession>A0A3S3LRI1</accession>
<feature type="domain" description="ABM" evidence="2">
    <location>
        <begin position="1"/>
        <end position="91"/>
    </location>
</feature>
<protein>
    <submittedName>
        <fullName evidence="3">Antibiotic biosynthesis monooxygenase</fullName>
    </submittedName>
</protein>
<dbReference type="InterPro" id="IPR052936">
    <property type="entry name" value="Jasmonate_Hydroxylase-like"/>
</dbReference>
<dbReference type="GO" id="GO:0004497">
    <property type="term" value="F:monooxygenase activity"/>
    <property type="evidence" value="ECO:0007669"/>
    <property type="project" value="UniProtKB-KW"/>
</dbReference>
<sequence length="120" mass="13384">MIAVIFEAWVPGPAQADYLGLAADLRPLLAELDGFISIERFQSLTTPGKVLSLSFWRDEAAVAAWRNLPEHRRVQAAGRDRVFADYHLRIAAVTREYGMTARAEAPPDSRAIHQETSDHV</sequence>
<organism evidence="3 4">
    <name type="scientific">Paenirhodobacter huangdaonensis</name>
    <dbReference type="NCBI Taxonomy" id="2501515"/>
    <lineage>
        <taxon>Bacteria</taxon>
        <taxon>Pseudomonadati</taxon>
        <taxon>Pseudomonadota</taxon>
        <taxon>Alphaproteobacteria</taxon>
        <taxon>Rhodobacterales</taxon>
        <taxon>Rhodobacter group</taxon>
        <taxon>Paenirhodobacter</taxon>
    </lineage>
</organism>
<keyword evidence="4" id="KW-1185">Reference proteome</keyword>
<dbReference type="Proteomes" id="UP000288071">
    <property type="component" value="Unassembled WGS sequence"/>
</dbReference>
<evidence type="ECO:0000313" key="3">
    <source>
        <dbReference type="EMBL" id="RWR49508.1"/>
    </source>
</evidence>
<reference evidence="3 4" key="2">
    <citation type="submission" date="2019-01" db="EMBL/GenBank/DDBJ databases">
        <title>Sinorhodobacter populi sp. nov. isolated from the symptomatic bark tissue of Populus euramericana canker.</title>
        <authorList>
            <person name="Xu G."/>
        </authorList>
    </citation>
    <scope>NUCLEOTIDE SEQUENCE [LARGE SCALE GENOMIC DNA]</scope>
    <source>
        <strain evidence="3 4">CGMCC 1.12963</strain>
    </source>
</reference>
<comment type="caution">
    <text evidence="3">The sequence shown here is derived from an EMBL/GenBank/DDBJ whole genome shotgun (WGS) entry which is preliminary data.</text>
</comment>
<dbReference type="EMBL" id="SAVA01000011">
    <property type="protein sequence ID" value="RWR49508.1"/>
    <property type="molecule type" value="Genomic_DNA"/>
</dbReference>
<dbReference type="Gene3D" id="3.30.70.100">
    <property type="match status" value="1"/>
</dbReference>
<reference evidence="4" key="1">
    <citation type="submission" date="2019-01" db="EMBL/GenBank/DDBJ databases">
        <title>Sinorhodobacter populi sp. nov. isolated from the symptomatic bark tissue of Populus euramericana canker.</title>
        <authorList>
            <person name="Li Y."/>
        </authorList>
    </citation>
    <scope>NUCLEOTIDE SEQUENCE [LARGE SCALE GENOMIC DNA]</scope>
    <source>
        <strain evidence="4">CGMCC 1.12963</strain>
    </source>
</reference>
<dbReference type="SUPFAM" id="SSF54909">
    <property type="entry name" value="Dimeric alpha+beta barrel"/>
    <property type="match status" value="1"/>
</dbReference>
<dbReference type="Pfam" id="PF03992">
    <property type="entry name" value="ABM"/>
    <property type="match status" value="1"/>
</dbReference>
<evidence type="ECO:0000313" key="4">
    <source>
        <dbReference type="Proteomes" id="UP000288071"/>
    </source>
</evidence>
<proteinExistence type="predicted"/>
<dbReference type="AlphaFoldDB" id="A0A3S3LRI1"/>
<keyword evidence="3" id="KW-0503">Monooxygenase</keyword>
<evidence type="ECO:0000256" key="1">
    <source>
        <dbReference type="SAM" id="MobiDB-lite"/>
    </source>
</evidence>
<dbReference type="PANTHER" id="PTHR37811:SF2">
    <property type="entry name" value="ABM DOMAIN-CONTAINING PROTEIN"/>
    <property type="match status" value="1"/>
</dbReference>
<dbReference type="PANTHER" id="PTHR37811">
    <property type="entry name" value="BLL5343 PROTEIN"/>
    <property type="match status" value="1"/>
</dbReference>
<dbReference type="RefSeq" id="WP_128157424.1">
    <property type="nucleotide sequence ID" value="NZ_JBHSOM010000014.1"/>
</dbReference>
<dbReference type="InterPro" id="IPR007138">
    <property type="entry name" value="ABM_dom"/>
</dbReference>
<feature type="region of interest" description="Disordered" evidence="1">
    <location>
        <begin position="101"/>
        <end position="120"/>
    </location>
</feature>
<feature type="compositionally biased region" description="Basic and acidic residues" evidence="1">
    <location>
        <begin position="105"/>
        <end position="120"/>
    </location>
</feature>
<dbReference type="InterPro" id="IPR011008">
    <property type="entry name" value="Dimeric_a/b-barrel"/>
</dbReference>
<gene>
    <name evidence="3" type="ORF">EOW66_16685</name>
</gene>
<evidence type="ECO:0000259" key="2">
    <source>
        <dbReference type="PROSITE" id="PS51725"/>
    </source>
</evidence>
<keyword evidence="3" id="KW-0560">Oxidoreductase</keyword>
<name>A0A3S3LRI1_9RHOB</name>